<sequence>MINTIDTAYPSHITTTINQSPSSSSSSPRNSRCEIKFDQESITDSINSPLNARLMYYNNSKTPQSISQSVSTSPRNSMVQSSFNQTNQRPKPPLLLRSTSLPTIQKQNNNNNNDHINDYKIQSPSSRKSSILTNCTHINDDESNTDQSNSISSCDSNHIHNDLCKRHHHRRESIAIKFNDPIINEPIEQEHAQNDTLFTQLKNYELK</sequence>
<evidence type="ECO:0000313" key="2">
    <source>
        <dbReference type="EMBL" id="CCH41951.1"/>
    </source>
</evidence>
<evidence type="ECO:0000256" key="1">
    <source>
        <dbReference type="SAM" id="MobiDB-lite"/>
    </source>
</evidence>
<dbReference type="InParanoid" id="K0KG70"/>
<organism evidence="2 3">
    <name type="scientific">Wickerhamomyces ciferrii (strain ATCC 14091 / BCRC 22168 / CBS 111 / JCM 3599 / NBRC 0793 / NRRL Y-1031 F-60-10)</name>
    <name type="common">Yeast</name>
    <name type="synonym">Pichia ciferrii</name>
    <dbReference type="NCBI Taxonomy" id="1206466"/>
    <lineage>
        <taxon>Eukaryota</taxon>
        <taxon>Fungi</taxon>
        <taxon>Dikarya</taxon>
        <taxon>Ascomycota</taxon>
        <taxon>Saccharomycotina</taxon>
        <taxon>Saccharomycetes</taxon>
        <taxon>Phaffomycetales</taxon>
        <taxon>Wickerhamomycetaceae</taxon>
        <taxon>Wickerhamomyces</taxon>
    </lineage>
</organism>
<feature type="compositionally biased region" description="Low complexity" evidence="1">
    <location>
        <begin position="94"/>
        <end position="113"/>
    </location>
</feature>
<gene>
    <name evidence="2" type="ORF">BN7_1490</name>
</gene>
<protein>
    <submittedName>
        <fullName evidence="2">Uncharacterized protein</fullName>
    </submittedName>
</protein>
<feature type="compositionally biased region" description="Polar residues" evidence="1">
    <location>
        <begin position="63"/>
        <end position="88"/>
    </location>
</feature>
<name>K0KG70_WICCF</name>
<feature type="compositionally biased region" description="Polar residues" evidence="1">
    <location>
        <begin position="1"/>
        <end position="19"/>
    </location>
</feature>
<feature type="region of interest" description="Disordered" evidence="1">
    <location>
        <begin position="1"/>
        <end position="32"/>
    </location>
</feature>
<comment type="caution">
    <text evidence="2">The sequence shown here is derived from an EMBL/GenBank/DDBJ whole genome shotgun (WGS) entry which is preliminary data.</text>
</comment>
<accession>K0KG70</accession>
<evidence type="ECO:0000313" key="3">
    <source>
        <dbReference type="Proteomes" id="UP000009328"/>
    </source>
</evidence>
<feature type="region of interest" description="Disordered" evidence="1">
    <location>
        <begin position="63"/>
        <end position="128"/>
    </location>
</feature>
<proteinExistence type="predicted"/>
<dbReference type="InterPro" id="IPR031426">
    <property type="entry name" value="DUF4667"/>
</dbReference>
<dbReference type="Proteomes" id="UP000009328">
    <property type="component" value="Unassembled WGS sequence"/>
</dbReference>
<dbReference type="EMBL" id="CAIF01000030">
    <property type="protein sequence ID" value="CCH41951.1"/>
    <property type="molecule type" value="Genomic_DNA"/>
</dbReference>
<reference evidence="2 3" key="1">
    <citation type="journal article" date="2012" name="Eukaryot. Cell">
        <title>Draft genome sequence of Wickerhamomyces ciferrii NRRL Y-1031 F-60-10.</title>
        <authorList>
            <person name="Schneider J."/>
            <person name="Andrea H."/>
            <person name="Blom J."/>
            <person name="Jaenicke S."/>
            <person name="Ruckert C."/>
            <person name="Schorsch C."/>
            <person name="Szczepanowski R."/>
            <person name="Farwick M."/>
            <person name="Goesmann A."/>
            <person name="Puhler A."/>
            <person name="Schaffer S."/>
            <person name="Tauch A."/>
            <person name="Kohler T."/>
            <person name="Brinkrolf K."/>
        </authorList>
    </citation>
    <scope>NUCLEOTIDE SEQUENCE [LARGE SCALE GENOMIC DNA]</scope>
    <source>
        <strain evidence="3">ATCC 14091 / BCRC 22168 / CBS 111 / JCM 3599 / NBRC 0793 / NRRL Y-1031 F-60-10</strain>
    </source>
</reference>
<dbReference type="HOGENOM" id="CLU_1327306_0_0_1"/>
<keyword evidence="3" id="KW-1185">Reference proteome</keyword>
<dbReference type="AlphaFoldDB" id="K0KG70"/>
<dbReference type="Pfam" id="PF15700">
    <property type="entry name" value="DUF4667"/>
    <property type="match status" value="1"/>
</dbReference>